<dbReference type="PROSITE" id="PS50082">
    <property type="entry name" value="WD_REPEATS_2"/>
    <property type="match status" value="1"/>
</dbReference>
<evidence type="ECO:0000313" key="6">
    <source>
        <dbReference type="Proteomes" id="UP000717515"/>
    </source>
</evidence>
<reference evidence="5" key="1">
    <citation type="submission" date="2021-07" db="EMBL/GenBank/DDBJ databases">
        <title>Draft genome of Mortierella alpina, strain LL118, isolated from an aspen leaf litter sample.</title>
        <authorList>
            <person name="Yang S."/>
            <person name="Vinatzer B.A."/>
        </authorList>
    </citation>
    <scope>NUCLEOTIDE SEQUENCE</scope>
    <source>
        <strain evidence="5">LL118</strain>
    </source>
</reference>
<comment type="caution">
    <text evidence="5">The sequence shown here is derived from an EMBL/GenBank/DDBJ whole genome shotgun (WGS) entry which is preliminary data.</text>
</comment>
<sequence>MTQQIQKQPSSFLLGHVAPVLSLDSRDWMLASGSEDKTCRIWDLRTDKVHKALRGFEDPVTTTTFTPADSHTIYVGTGDKIYTYDLRMESLLLETAQSTRVYDGAQDEINQVSSITGTCLAACDDAGDVRVLDLKTQKWMRSLERQHDNIAMAVQFVPKKDLQALSGGMDKQIVAWDFYKGRPTQLIDTDTPAPAGVQSKQLFNPPFVHSIAIHPSGTRAAIGLGDGTIQFLNTAADTPSAPQQRDESTSTAPAVSKKSKKKAAGSSDKGADGWMVGGRLNEAHGTPIATIEYAGFNPDWLVTSASNGTIAVWDEQAARYSSLRQQDRLQELQKQQLQHPQEDVTLPYGRSLEPLQEFRVTEAFERINCITTTKASEGEKRVFVAGTHARAGDPRLQGRIAIYQL</sequence>
<evidence type="ECO:0008006" key="7">
    <source>
        <dbReference type="Google" id="ProtNLM"/>
    </source>
</evidence>
<feature type="region of interest" description="Disordered" evidence="4">
    <location>
        <begin position="236"/>
        <end position="276"/>
    </location>
</feature>
<evidence type="ECO:0000313" key="5">
    <source>
        <dbReference type="EMBL" id="KAG9326666.1"/>
    </source>
</evidence>
<dbReference type="Proteomes" id="UP000717515">
    <property type="component" value="Unassembled WGS sequence"/>
</dbReference>
<dbReference type="PANTHER" id="PTHR45296:SF1">
    <property type="entry name" value="TRANSDUCIN_WD40 REPEAT-LIKE SUPERFAMILY PROTEIN"/>
    <property type="match status" value="1"/>
</dbReference>
<dbReference type="EMBL" id="JAIFTL010000016">
    <property type="protein sequence ID" value="KAG9326666.1"/>
    <property type="molecule type" value="Genomic_DNA"/>
</dbReference>
<dbReference type="PRINTS" id="PR00320">
    <property type="entry name" value="GPROTEINBRPT"/>
</dbReference>
<keyword evidence="2" id="KW-0677">Repeat</keyword>
<keyword evidence="1 3" id="KW-0853">WD repeat</keyword>
<feature type="repeat" description="WD" evidence="3">
    <location>
        <begin position="13"/>
        <end position="52"/>
    </location>
</feature>
<dbReference type="PANTHER" id="PTHR45296">
    <property type="entry name" value="TRANSDUCIN/WD40 REPEAT-LIKE SUPERFAMILY PROTEIN"/>
    <property type="match status" value="1"/>
</dbReference>
<dbReference type="SUPFAM" id="SSF50978">
    <property type="entry name" value="WD40 repeat-like"/>
    <property type="match status" value="1"/>
</dbReference>
<name>A0A9P8AC46_MORAP</name>
<feature type="compositionally biased region" description="Polar residues" evidence="4">
    <location>
        <begin position="236"/>
        <end position="253"/>
    </location>
</feature>
<dbReference type="Gene3D" id="2.130.10.10">
    <property type="entry name" value="YVTN repeat-like/Quinoprotein amine dehydrogenase"/>
    <property type="match status" value="2"/>
</dbReference>
<dbReference type="Pfam" id="PF00400">
    <property type="entry name" value="WD40"/>
    <property type="match status" value="1"/>
</dbReference>
<dbReference type="AlphaFoldDB" id="A0A9P8AC46"/>
<proteinExistence type="predicted"/>
<dbReference type="PROSITE" id="PS00678">
    <property type="entry name" value="WD_REPEATS_1"/>
    <property type="match status" value="1"/>
</dbReference>
<evidence type="ECO:0000256" key="3">
    <source>
        <dbReference type="PROSITE-ProRule" id="PRU00221"/>
    </source>
</evidence>
<dbReference type="InterPro" id="IPR020472">
    <property type="entry name" value="WD40_PAC1"/>
</dbReference>
<dbReference type="InterPro" id="IPR019775">
    <property type="entry name" value="WD40_repeat_CS"/>
</dbReference>
<dbReference type="SMART" id="SM00320">
    <property type="entry name" value="WD40"/>
    <property type="match status" value="6"/>
</dbReference>
<evidence type="ECO:0000256" key="4">
    <source>
        <dbReference type="SAM" id="MobiDB-lite"/>
    </source>
</evidence>
<accession>A0A9P8AC46</accession>
<protein>
    <recommendedName>
        <fullName evidence="7">WD40 repeat-like protein</fullName>
    </recommendedName>
</protein>
<dbReference type="InterPro" id="IPR036322">
    <property type="entry name" value="WD40_repeat_dom_sf"/>
</dbReference>
<evidence type="ECO:0000256" key="2">
    <source>
        <dbReference type="ARBA" id="ARBA00022737"/>
    </source>
</evidence>
<gene>
    <name evidence="5" type="ORF">KVV02_006177</name>
</gene>
<dbReference type="InterPro" id="IPR001680">
    <property type="entry name" value="WD40_rpt"/>
</dbReference>
<organism evidence="5 6">
    <name type="scientific">Mortierella alpina</name>
    <name type="common">Oleaginous fungus</name>
    <name type="synonym">Mortierella renispora</name>
    <dbReference type="NCBI Taxonomy" id="64518"/>
    <lineage>
        <taxon>Eukaryota</taxon>
        <taxon>Fungi</taxon>
        <taxon>Fungi incertae sedis</taxon>
        <taxon>Mucoromycota</taxon>
        <taxon>Mortierellomycotina</taxon>
        <taxon>Mortierellomycetes</taxon>
        <taxon>Mortierellales</taxon>
        <taxon>Mortierellaceae</taxon>
        <taxon>Mortierella</taxon>
    </lineage>
</organism>
<dbReference type="InterPro" id="IPR015943">
    <property type="entry name" value="WD40/YVTN_repeat-like_dom_sf"/>
</dbReference>
<evidence type="ECO:0000256" key="1">
    <source>
        <dbReference type="ARBA" id="ARBA00022574"/>
    </source>
</evidence>